<dbReference type="PANTHER" id="PTHR12015:SF108">
    <property type="entry name" value="C-C MOTIF CHEMOKINE 20"/>
    <property type="match status" value="1"/>
</dbReference>
<accession>A0A9Q1G6H8</accession>
<dbReference type="AlphaFoldDB" id="A0A9Q1G6H8"/>
<keyword evidence="2" id="KW-0732">Signal</keyword>
<reference evidence="4" key="1">
    <citation type="journal article" date="2023" name="Science">
        <title>Genome structures resolve the early diversification of teleost fishes.</title>
        <authorList>
            <person name="Parey E."/>
            <person name="Louis A."/>
            <person name="Montfort J."/>
            <person name="Bouchez O."/>
            <person name="Roques C."/>
            <person name="Iampietro C."/>
            <person name="Lluch J."/>
            <person name="Castinel A."/>
            <person name="Donnadieu C."/>
            <person name="Desvignes T."/>
            <person name="Floi Bucao C."/>
            <person name="Jouanno E."/>
            <person name="Wen M."/>
            <person name="Mejri S."/>
            <person name="Dirks R."/>
            <person name="Jansen H."/>
            <person name="Henkel C."/>
            <person name="Chen W.J."/>
            <person name="Zahm M."/>
            <person name="Cabau C."/>
            <person name="Klopp C."/>
            <person name="Thompson A.W."/>
            <person name="Robinson-Rechavi M."/>
            <person name="Braasch I."/>
            <person name="Lecointre G."/>
            <person name="Bobe J."/>
            <person name="Postlethwait J.H."/>
            <person name="Berthelot C."/>
            <person name="Roest Crollius H."/>
            <person name="Guiguen Y."/>
        </authorList>
    </citation>
    <scope>NUCLEOTIDE SEQUENCE</scope>
    <source>
        <strain evidence="4">WJC10195</strain>
    </source>
</reference>
<name>A0A9Q1G6H8_SYNKA</name>
<dbReference type="Pfam" id="PF00048">
    <property type="entry name" value="IL8"/>
    <property type="match status" value="1"/>
</dbReference>
<dbReference type="EMBL" id="JAINUF010000002">
    <property type="protein sequence ID" value="KAJ8375891.1"/>
    <property type="molecule type" value="Genomic_DNA"/>
</dbReference>
<dbReference type="GO" id="GO:0005615">
    <property type="term" value="C:extracellular space"/>
    <property type="evidence" value="ECO:0007669"/>
    <property type="project" value="UniProtKB-KW"/>
</dbReference>
<evidence type="ECO:0000313" key="5">
    <source>
        <dbReference type="Proteomes" id="UP001152622"/>
    </source>
</evidence>
<evidence type="ECO:0000256" key="2">
    <source>
        <dbReference type="SAM" id="SignalP"/>
    </source>
</evidence>
<dbReference type="InterPro" id="IPR036048">
    <property type="entry name" value="Interleukin_8-like_sf"/>
</dbReference>
<evidence type="ECO:0000313" key="4">
    <source>
        <dbReference type="EMBL" id="KAJ8375891.1"/>
    </source>
</evidence>
<dbReference type="SUPFAM" id="SSF54117">
    <property type="entry name" value="Interleukin 8-like chemokines"/>
    <property type="match status" value="1"/>
</dbReference>
<dbReference type="OrthoDB" id="8900217at2759"/>
<dbReference type="PANTHER" id="PTHR12015">
    <property type="entry name" value="SMALL INDUCIBLE CYTOKINE A"/>
    <property type="match status" value="1"/>
</dbReference>
<evidence type="ECO:0000256" key="1">
    <source>
        <dbReference type="ARBA" id="ARBA00022514"/>
    </source>
</evidence>
<feature type="domain" description="Chemokine interleukin-8-like" evidence="3">
    <location>
        <begin position="31"/>
        <end position="95"/>
    </location>
</feature>
<dbReference type="Gene3D" id="2.40.50.40">
    <property type="match status" value="1"/>
</dbReference>
<dbReference type="GO" id="GO:0008009">
    <property type="term" value="F:chemokine activity"/>
    <property type="evidence" value="ECO:0007669"/>
    <property type="project" value="InterPro"/>
</dbReference>
<organism evidence="4 5">
    <name type="scientific">Synaphobranchus kaupii</name>
    <name type="common">Kaup's arrowtooth eel</name>
    <dbReference type="NCBI Taxonomy" id="118154"/>
    <lineage>
        <taxon>Eukaryota</taxon>
        <taxon>Metazoa</taxon>
        <taxon>Chordata</taxon>
        <taxon>Craniata</taxon>
        <taxon>Vertebrata</taxon>
        <taxon>Euteleostomi</taxon>
        <taxon>Actinopterygii</taxon>
        <taxon>Neopterygii</taxon>
        <taxon>Teleostei</taxon>
        <taxon>Anguilliformes</taxon>
        <taxon>Synaphobranchidae</taxon>
        <taxon>Synaphobranchus</taxon>
    </lineage>
</organism>
<proteinExistence type="predicted"/>
<keyword evidence="5" id="KW-1185">Reference proteome</keyword>
<feature type="signal peptide" evidence="2">
    <location>
        <begin position="1"/>
        <end position="28"/>
    </location>
</feature>
<dbReference type="InterPro" id="IPR001811">
    <property type="entry name" value="Chemokine_IL8-like_dom"/>
</dbReference>
<dbReference type="SMART" id="SM00199">
    <property type="entry name" value="SCY"/>
    <property type="match status" value="1"/>
</dbReference>
<feature type="chain" id="PRO_5040259160" description="Chemokine interleukin-8-like domain-containing protein" evidence="2">
    <location>
        <begin position="29"/>
        <end position="116"/>
    </location>
</feature>
<keyword evidence="1" id="KW-0202">Cytokine</keyword>
<sequence length="116" mass="13285">MKTCSVSLAGVLLLYLAVIFVSDSTADGERAIRCCTHYTRPSLIKKLPLECIQDYRKRHNRGVCKIDAVVLRTEYDRSFCSNPSSKVVREILKALRDRRRMKKSKLNTGRMKTCCV</sequence>
<gene>
    <name evidence="4" type="ORF">SKAU_G00064710</name>
</gene>
<evidence type="ECO:0000259" key="3">
    <source>
        <dbReference type="SMART" id="SM00199"/>
    </source>
</evidence>
<dbReference type="GO" id="GO:0006955">
    <property type="term" value="P:immune response"/>
    <property type="evidence" value="ECO:0007669"/>
    <property type="project" value="InterPro"/>
</dbReference>
<dbReference type="Proteomes" id="UP001152622">
    <property type="component" value="Chromosome 2"/>
</dbReference>
<comment type="caution">
    <text evidence="4">The sequence shown here is derived from an EMBL/GenBank/DDBJ whole genome shotgun (WGS) entry which is preliminary data.</text>
</comment>
<protein>
    <recommendedName>
        <fullName evidence="3">Chemokine interleukin-8-like domain-containing protein</fullName>
    </recommendedName>
</protein>
<dbReference type="InterPro" id="IPR039809">
    <property type="entry name" value="Chemokine_b/g/d"/>
</dbReference>